<dbReference type="SMART" id="SM00612">
    <property type="entry name" value="Kelch"/>
    <property type="match status" value="2"/>
</dbReference>
<evidence type="ECO:0000259" key="1">
    <source>
        <dbReference type="SMART" id="SM00256"/>
    </source>
</evidence>
<dbReference type="Gramene" id="RZC43984">
    <property type="protein sequence ID" value="RZC43984"/>
    <property type="gene ID" value="C5167_036933"/>
</dbReference>
<reference evidence="2 3" key="1">
    <citation type="journal article" date="2018" name="Science">
        <title>The opium poppy genome and morphinan production.</title>
        <authorList>
            <person name="Guo L."/>
            <person name="Winzer T."/>
            <person name="Yang X."/>
            <person name="Li Y."/>
            <person name="Ning Z."/>
            <person name="He Z."/>
            <person name="Teodor R."/>
            <person name="Lu Y."/>
            <person name="Bowser T.A."/>
            <person name="Graham I.A."/>
            <person name="Ye K."/>
        </authorList>
    </citation>
    <scope>NUCLEOTIDE SEQUENCE [LARGE SCALE GENOMIC DNA]</scope>
    <source>
        <strain evidence="3">cv. HN1</strain>
        <tissue evidence="2">Leaves</tissue>
    </source>
</reference>
<gene>
    <name evidence="2" type="ORF">C5167_036933</name>
</gene>
<dbReference type="InterPro" id="IPR057499">
    <property type="entry name" value="Kelch_FKB95"/>
</dbReference>
<dbReference type="SUPFAM" id="SSF117281">
    <property type="entry name" value="Kelch motif"/>
    <property type="match status" value="1"/>
</dbReference>
<dbReference type="InterPro" id="IPR001810">
    <property type="entry name" value="F-box_dom"/>
</dbReference>
<dbReference type="OMA" id="STWNENE"/>
<evidence type="ECO:0000313" key="3">
    <source>
        <dbReference type="Proteomes" id="UP000316621"/>
    </source>
</evidence>
<dbReference type="InterPro" id="IPR015915">
    <property type="entry name" value="Kelch-typ_b-propeller"/>
</dbReference>
<dbReference type="SUPFAM" id="SSF81383">
    <property type="entry name" value="F-box domain"/>
    <property type="match status" value="1"/>
</dbReference>
<dbReference type="Pfam" id="PF25210">
    <property type="entry name" value="Kelch_FKB95"/>
    <property type="match status" value="1"/>
</dbReference>
<feature type="domain" description="F-box" evidence="1">
    <location>
        <begin position="25"/>
        <end position="65"/>
    </location>
</feature>
<accession>A0A4Y7I5C8</accession>
<dbReference type="Gene3D" id="2.120.10.80">
    <property type="entry name" value="Kelch-type beta propeller"/>
    <property type="match status" value="1"/>
</dbReference>
<proteinExistence type="predicted"/>
<name>A0A4Y7I5C8_PAPSO</name>
<dbReference type="PANTHER" id="PTHR24414">
    <property type="entry name" value="F-BOX/KELCH-REPEAT PROTEIN SKIP4"/>
    <property type="match status" value="1"/>
</dbReference>
<evidence type="ECO:0000313" key="2">
    <source>
        <dbReference type="EMBL" id="RZC43984.1"/>
    </source>
</evidence>
<dbReference type="Pfam" id="PF00646">
    <property type="entry name" value="F-box"/>
    <property type="match status" value="1"/>
</dbReference>
<dbReference type="EMBL" id="CM010715">
    <property type="protein sequence ID" value="RZC43984.1"/>
    <property type="molecule type" value="Genomic_DNA"/>
</dbReference>
<protein>
    <recommendedName>
        <fullName evidence="1">F-box domain-containing protein</fullName>
    </recommendedName>
</protein>
<dbReference type="CDD" id="cd22152">
    <property type="entry name" value="F-box_AtAFR-like"/>
    <property type="match status" value="1"/>
</dbReference>
<dbReference type="InterPro" id="IPR036047">
    <property type="entry name" value="F-box-like_dom_sf"/>
</dbReference>
<dbReference type="SMART" id="SM00256">
    <property type="entry name" value="FBOX"/>
    <property type="match status" value="1"/>
</dbReference>
<dbReference type="InterPro" id="IPR050354">
    <property type="entry name" value="F-box/kelch-repeat_ARATH"/>
</dbReference>
<keyword evidence="3" id="KW-1185">Reference proteome</keyword>
<dbReference type="InterPro" id="IPR006652">
    <property type="entry name" value="Kelch_1"/>
</dbReference>
<organism evidence="2 3">
    <name type="scientific">Papaver somniferum</name>
    <name type="common">Opium poppy</name>
    <dbReference type="NCBI Taxonomy" id="3469"/>
    <lineage>
        <taxon>Eukaryota</taxon>
        <taxon>Viridiplantae</taxon>
        <taxon>Streptophyta</taxon>
        <taxon>Embryophyta</taxon>
        <taxon>Tracheophyta</taxon>
        <taxon>Spermatophyta</taxon>
        <taxon>Magnoliopsida</taxon>
        <taxon>Ranunculales</taxon>
        <taxon>Papaveraceae</taxon>
        <taxon>Papaveroideae</taxon>
        <taxon>Papaver</taxon>
    </lineage>
</organism>
<dbReference type="Proteomes" id="UP000316621">
    <property type="component" value="Chromosome 1"/>
</dbReference>
<sequence length="394" mass="44119">MEDSPQPQPQPQPPSRDSNLLIPDLPNDISLHCIARVPHIHHSNLSLVSKSWNSLLRSHLFFNTRFNLNYTQTLLFFIIRIHNSSLKWYFFDPKNPKLLFSVPPNPVQSIGSAFVVLGHDIYVIGGSVHDIPSPNVWVFDSRFKKWELGPAMSVGRKFAAAGVVNGKIYVTGGCLIDSLSESTQWAEVFDPAVGKWEAVVPNPSPSQVNVMEKDIHRCAVIGDKLYAMTHRLAVVYDTKELSWSDVKSKINLGWRGRDTAVVDGTLFSYDYLIGEIRGFDENVGCWRKLKGLDSGLDKFLCGATMANVGGNLCVLWQRSTWNENETEIWCAEISTRKGSCGGELWGSVVWSKRILVVPDRSSVVRCLAVGLLKKHVNSCLLGLRVWYFTQESGI</sequence>
<dbReference type="AlphaFoldDB" id="A0A4Y7I5C8"/>
<dbReference type="PANTHER" id="PTHR24414:SF23">
    <property type="entry name" value="F-BOX_KELCH-REPEAT PROTEIN SKIP6"/>
    <property type="match status" value="1"/>
</dbReference>